<evidence type="ECO:0000259" key="3">
    <source>
        <dbReference type="Pfam" id="PF24595"/>
    </source>
</evidence>
<sequence>MVQRLLFFLFIFLSFTVYSQIQGLPPVPCGYTPIYACDDNDDGFAIFNLVDSFSFATFCRSDKGEPEEYHSIVYYTTQEDMLNETNPIINPENYINVSTPQIIYYRANKIIPDSIEFLTGENPIEVKKLLTPRPELVVYEANSGGLSTFDLTSANIFCGTNDKNDYTLTYHVLESDADTGTNSIINPTAFSNTRNPQTIFVRAVHNTSSYVATTSFKIRVWFTGANNPGDIYICDEDYDGLIEYDLTSLDSAIMGNQNSDNSSVSYYLSQADAEANENQLSEIYIISDSTTMYARVDESIGGTYAITSFSFSIFTPPLVNALDPYEVCDDESGDGFALFDLSIIYDQINSEGIIYDISFYTDENDEYGSAIFDNYTNITNPQTIYVDVENMEGYGCFTILPLQLVVQDCSAKGVIEVNAFHDTDSNTTFDNDEINFLNGALTYEKNNDGVEHVLYSSNGVFNIISDDENNTYDISYEIFTEYDACYDITTVSYDSVSVSNGSMVNYNFPVTKTQDCGDIAVYLISYVPPRPGFDYVNYLVIKNKGLETVSSGTVEFVHDPLVTFNTVTNVDIGDTVNNTATGFTLDFVDLKPNEQKTVMVEMNVPVATSLGTLLTNTATYSVIDLSTENNTSVLSETVIGSYDPNDIAESHGPDIFYDSFNNNDYLYYTVRFQNVGTADAINVSIDNTLNPKLDKSTIKMLSASHDYVFTRTDAQLNWKFDDIHLPSEDMDEPNSHGYVYYKIKPLAGYNIGDIIPNTAEIYFDFNEAVITNTFNTEFITTLSNTDLINQSFLVFPNPANDIVELRFNKNISSKVNVSVYNIQGKLILNSEEEPYNKTIQINVSSLKRGLYFLKVNDGFYEIAQKLIVE</sequence>
<protein>
    <submittedName>
        <fullName evidence="4">T9SS type A sorting domain-containing protein</fullName>
    </submittedName>
</protein>
<dbReference type="NCBIfam" id="TIGR04183">
    <property type="entry name" value="Por_Secre_tail"/>
    <property type="match status" value="1"/>
</dbReference>
<evidence type="ECO:0000259" key="2">
    <source>
        <dbReference type="Pfam" id="PF18962"/>
    </source>
</evidence>
<accession>A0ABT8WLT0</accession>
<feature type="domain" description="Secretion system C-terminal sorting" evidence="2">
    <location>
        <begin position="794"/>
        <end position="868"/>
    </location>
</feature>
<dbReference type="InterPro" id="IPR055353">
    <property type="entry name" value="DUF7619"/>
</dbReference>
<evidence type="ECO:0000256" key="1">
    <source>
        <dbReference type="ARBA" id="ARBA00022729"/>
    </source>
</evidence>
<dbReference type="RefSeq" id="WP_303301246.1">
    <property type="nucleotide sequence ID" value="NZ_BAABDA010000051.1"/>
</dbReference>
<feature type="domain" description="DUF7619" evidence="3">
    <location>
        <begin position="643"/>
        <end position="777"/>
    </location>
</feature>
<keyword evidence="1" id="KW-0732">Signal</keyword>
<evidence type="ECO:0000313" key="5">
    <source>
        <dbReference type="Proteomes" id="UP001176806"/>
    </source>
</evidence>
<gene>
    <name evidence="4" type="ORF">Q4Q40_07920</name>
</gene>
<evidence type="ECO:0000313" key="4">
    <source>
        <dbReference type="EMBL" id="MDO5974107.1"/>
    </source>
</evidence>
<reference evidence="4" key="1">
    <citation type="submission" date="2023-07" db="EMBL/GenBank/DDBJ databases">
        <title>Two novel species in the genus Flavivirga.</title>
        <authorList>
            <person name="Kwon K."/>
        </authorList>
    </citation>
    <scope>NUCLEOTIDE SEQUENCE</scope>
    <source>
        <strain evidence="4">KACC 14158</strain>
    </source>
</reference>
<comment type="caution">
    <text evidence="4">The sequence shown here is derived from an EMBL/GenBank/DDBJ whole genome shotgun (WGS) entry which is preliminary data.</text>
</comment>
<name>A0ABT8WLT0_9FLAO</name>
<proteinExistence type="predicted"/>
<dbReference type="InterPro" id="IPR026444">
    <property type="entry name" value="Secre_tail"/>
</dbReference>
<dbReference type="Proteomes" id="UP001176806">
    <property type="component" value="Unassembled WGS sequence"/>
</dbReference>
<dbReference type="Pfam" id="PF24595">
    <property type="entry name" value="DUF7619"/>
    <property type="match status" value="1"/>
</dbReference>
<dbReference type="Pfam" id="PF18962">
    <property type="entry name" value="Por_Secre_tail"/>
    <property type="match status" value="1"/>
</dbReference>
<organism evidence="4 5">
    <name type="scientific">Flavivirga jejuensis</name>
    <dbReference type="NCBI Taxonomy" id="870487"/>
    <lineage>
        <taxon>Bacteria</taxon>
        <taxon>Pseudomonadati</taxon>
        <taxon>Bacteroidota</taxon>
        <taxon>Flavobacteriia</taxon>
        <taxon>Flavobacteriales</taxon>
        <taxon>Flavobacteriaceae</taxon>
        <taxon>Flavivirga</taxon>
    </lineage>
</organism>
<dbReference type="EMBL" id="JAUOEL010000002">
    <property type="protein sequence ID" value="MDO5974107.1"/>
    <property type="molecule type" value="Genomic_DNA"/>
</dbReference>
<keyword evidence="5" id="KW-1185">Reference proteome</keyword>